<gene>
    <name evidence="3" type="ORF">SMACR_08784</name>
</gene>
<sequence length="369" mass="40885">MSSSQDAKSPKGPESPENTSSPQAKSASPEAGPAPLAMVPLTAEEIREAGILPGTHWTQQPIEHVKEDGASTIGSISSTTASLSSTIFQYRTLHGRTYHGDVGTAESWEPNDQRHVDAMELGHHAYTLILDGKPFLSPLEKKWVRKVLDVGTGGGLWAIDFADDFPNAEVIGTDVSPIQPSWVPANLHFEIDDCNQQWTWNEISFGFIHTRMLIGVVTDWHALLCNAFRCLKPGGYVESMVSSAYFHSDDGTVKEGSALSQYHTIFWEAGKKMGRVFKVFEDDLQRKGMEDAGFVDITVQDVNIPFGTWPEDKKAAEIGLWVKIALETDLEGYFNYVCNNLLGWKTDKTAAYIAHVKKEWNDPNIHGYI</sequence>
<organism evidence="3 4">
    <name type="scientific">Sordaria macrospora</name>
    <dbReference type="NCBI Taxonomy" id="5147"/>
    <lineage>
        <taxon>Eukaryota</taxon>
        <taxon>Fungi</taxon>
        <taxon>Dikarya</taxon>
        <taxon>Ascomycota</taxon>
        <taxon>Pezizomycotina</taxon>
        <taxon>Sordariomycetes</taxon>
        <taxon>Sordariomycetidae</taxon>
        <taxon>Sordariales</taxon>
        <taxon>Sordariaceae</taxon>
        <taxon>Sordaria</taxon>
    </lineage>
</organism>
<comment type="caution">
    <text evidence="3">The sequence shown here is derived from an EMBL/GenBank/DDBJ whole genome shotgun (WGS) entry which is preliminary data.</text>
</comment>
<protein>
    <recommendedName>
        <fullName evidence="5">S-adenosyl-L-methionine-dependent methyltransferase</fullName>
    </recommendedName>
</protein>
<evidence type="ECO:0000256" key="2">
    <source>
        <dbReference type="SAM" id="MobiDB-lite"/>
    </source>
</evidence>
<dbReference type="EMBL" id="NMPR01000101">
    <property type="protein sequence ID" value="KAA8630562.1"/>
    <property type="molecule type" value="Genomic_DNA"/>
</dbReference>
<dbReference type="AlphaFoldDB" id="A0A8S8ZQM0"/>
<dbReference type="Gene3D" id="3.40.50.150">
    <property type="entry name" value="Vaccinia Virus protein VP39"/>
    <property type="match status" value="1"/>
</dbReference>
<evidence type="ECO:0000313" key="4">
    <source>
        <dbReference type="Proteomes" id="UP000433876"/>
    </source>
</evidence>
<dbReference type="Pfam" id="PF13489">
    <property type="entry name" value="Methyltransf_23"/>
    <property type="match status" value="1"/>
</dbReference>
<dbReference type="PANTHER" id="PTHR43591">
    <property type="entry name" value="METHYLTRANSFERASE"/>
    <property type="match status" value="1"/>
</dbReference>
<dbReference type="PANTHER" id="PTHR43591:SF10">
    <property type="entry name" value="ABC TRANSMEMBRANE TYPE-1 DOMAIN-CONTAINING PROTEIN-RELATED"/>
    <property type="match status" value="1"/>
</dbReference>
<evidence type="ECO:0008006" key="5">
    <source>
        <dbReference type="Google" id="ProtNLM"/>
    </source>
</evidence>
<reference evidence="3 4" key="1">
    <citation type="submission" date="2017-07" db="EMBL/GenBank/DDBJ databases">
        <title>Genome sequence of the Sordaria macrospora wild type strain R19027.</title>
        <authorList>
            <person name="Nowrousian M."/>
            <person name="Teichert I."/>
            <person name="Kueck U."/>
        </authorList>
    </citation>
    <scope>NUCLEOTIDE SEQUENCE [LARGE SCALE GENOMIC DNA]</scope>
    <source>
        <strain evidence="3 4">R19027</strain>
        <tissue evidence="3">Mycelium</tissue>
    </source>
</reference>
<comment type="similarity">
    <text evidence="1">Belongs to the methyltransferase superfamily. LaeA methyltransferase family.</text>
</comment>
<dbReference type="CDD" id="cd02440">
    <property type="entry name" value="AdoMet_MTases"/>
    <property type="match status" value="1"/>
</dbReference>
<feature type="compositionally biased region" description="Polar residues" evidence="2">
    <location>
        <begin position="16"/>
        <end position="26"/>
    </location>
</feature>
<name>A0A8S8ZQM0_SORMA</name>
<dbReference type="InterPro" id="IPR029063">
    <property type="entry name" value="SAM-dependent_MTases_sf"/>
</dbReference>
<dbReference type="SUPFAM" id="SSF53335">
    <property type="entry name" value="S-adenosyl-L-methionine-dependent methyltransferases"/>
    <property type="match status" value="1"/>
</dbReference>
<evidence type="ECO:0000313" key="3">
    <source>
        <dbReference type="EMBL" id="KAA8630562.1"/>
    </source>
</evidence>
<dbReference type="Proteomes" id="UP000433876">
    <property type="component" value="Unassembled WGS sequence"/>
</dbReference>
<feature type="region of interest" description="Disordered" evidence="2">
    <location>
        <begin position="1"/>
        <end position="35"/>
    </location>
</feature>
<accession>A0A8S8ZQM0</accession>
<dbReference type="GO" id="GO:0008168">
    <property type="term" value="F:methyltransferase activity"/>
    <property type="evidence" value="ECO:0007669"/>
    <property type="project" value="TreeGrafter"/>
</dbReference>
<evidence type="ECO:0000256" key="1">
    <source>
        <dbReference type="ARBA" id="ARBA00038158"/>
    </source>
</evidence>
<proteinExistence type="inferred from homology"/>
<dbReference type="VEuPathDB" id="FungiDB:SMAC_08784"/>